<protein>
    <submittedName>
        <fullName evidence="16">EGF-like domain-containing protein</fullName>
    </submittedName>
</protein>
<reference evidence="15" key="2">
    <citation type="journal article" date="2016" name="Mol. Ecol.">
        <title>Population genomics of the filarial nematode parasite Wuchereria bancrofti from mosquitoes.</title>
        <authorList>
            <person name="Small S.T."/>
            <person name="Reimer L.J."/>
            <person name="Tisch D.J."/>
            <person name="King C.L."/>
            <person name="Christensen B.M."/>
            <person name="Siba P.M."/>
            <person name="Kazura J.W."/>
            <person name="Serre D."/>
            <person name="Zimmerman P.A."/>
        </authorList>
    </citation>
    <scope>NUCLEOTIDE SEQUENCE</scope>
    <source>
        <strain evidence="15">pt0022</strain>
    </source>
</reference>
<keyword evidence="2" id="KW-0245">EGF-like domain</keyword>
<dbReference type="Gene3D" id="2.10.25.10">
    <property type="entry name" value="Laminin"/>
    <property type="match status" value="1"/>
</dbReference>
<dbReference type="InterPro" id="IPR000033">
    <property type="entry name" value="LDLR_classB_rpt"/>
</dbReference>
<keyword evidence="10" id="KW-0675">Receptor</keyword>
<dbReference type="SUPFAM" id="SSF57424">
    <property type="entry name" value="LDL receptor-like module"/>
    <property type="match status" value="2"/>
</dbReference>
<evidence type="ECO:0000256" key="4">
    <source>
        <dbReference type="ARBA" id="ARBA00022692"/>
    </source>
</evidence>
<dbReference type="InterPro" id="IPR001881">
    <property type="entry name" value="EGF-like_Ca-bd_dom"/>
</dbReference>
<dbReference type="Pfam" id="PF00057">
    <property type="entry name" value="Ldl_recept_a"/>
    <property type="match status" value="1"/>
</dbReference>
<dbReference type="PRINTS" id="PR00261">
    <property type="entry name" value="LDLRECEPTOR"/>
</dbReference>
<evidence type="ECO:0000256" key="2">
    <source>
        <dbReference type="ARBA" id="ARBA00022536"/>
    </source>
</evidence>
<evidence type="ECO:0000313" key="16">
    <source>
        <dbReference type="WBParaSite" id="mrna-Wban_08376"/>
    </source>
</evidence>
<dbReference type="SMART" id="SM00135">
    <property type="entry name" value="LY"/>
    <property type="match status" value="4"/>
</dbReference>
<dbReference type="Proteomes" id="UP000093561">
    <property type="component" value="Unassembled WGS sequence"/>
</dbReference>
<dbReference type="PROSITE" id="PS51120">
    <property type="entry name" value="LDLRB"/>
    <property type="match status" value="2"/>
</dbReference>
<dbReference type="GO" id="GO:0006897">
    <property type="term" value="P:endocytosis"/>
    <property type="evidence" value="ECO:0007669"/>
    <property type="project" value="UniProtKB-KW"/>
</dbReference>
<dbReference type="PANTHER" id="PTHR46513">
    <property type="entry name" value="VITELLOGENIN RECEPTOR-LIKE PROTEIN-RELATED-RELATED"/>
    <property type="match status" value="1"/>
</dbReference>
<reference evidence="16" key="3">
    <citation type="submission" date="2024-02" db="UniProtKB">
        <authorList>
            <consortium name="WormBaseParasite"/>
        </authorList>
    </citation>
    <scope>IDENTIFICATION</scope>
    <source>
        <strain evidence="16">pt0022</strain>
    </source>
</reference>
<feature type="repeat" description="LDL-receptor class B" evidence="13">
    <location>
        <begin position="501"/>
        <end position="545"/>
    </location>
</feature>
<dbReference type="Pfam" id="PF07645">
    <property type="entry name" value="EGF_CA"/>
    <property type="match status" value="1"/>
</dbReference>
<dbReference type="Gene3D" id="2.120.10.30">
    <property type="entry name" value="TolB, C-terminal domain"/>
    <property type="match status" value="1"/>
</dbReference>
<dbReference type="GO" id="GO:0042813">
    <property type="term" value="F:Wnt receptor activity"/>
    <property type="evidence" value="ECO:0007669"/>
    <property type="project" value="TreeGrafter"/>
</dbReference>
<evidence type="ECO:0000256" key="5">
    <source>
        <dbReference type="ARBA" id="ARBA00022729"/>
    </source>
</evidence>
<evidence type="ECO:0000256" key="3">
    <source>
        <dbReference type="ARBA" id="ARBA00022583"/>
    </source>
</evidence>
<keyword evidence="5" id="KW-0732">Signal</keyword>
<dbReference type="InterPro" id="IPR036055">
    <property type="entry name" value="LDL_receptor-like_sf"/>
</dbReference>
<dbReference type="InterPro" id="IPR050778">
    <property type="entry name" value="Cueball_EGF_LRP_Nidogen"/>
</dbReference>
<dbReference type="Gene3D" id="4.10.400.10">
    <property type="entry name" value="Low-density Lipoprotein Receptor"/>
    <property type="match status" value="1"/>
</dbReference>
<evidence type="ECO:0000256" key="9">
    <source>
        <dbReference type="ARBA" id="ARBA00023157"/>
    </source>
</evidence>
<dbReference type="SUPFAM" id="SSF57196">
    <property type="entry name" value="EGF/Laminin"/>
    <property type="match status" value="1"/>
</dbReference>
<dbReference type="GO" id="GO:0017147">
    <property type="term" value="F:Wnt-protein binding"/>
    <property type="evidence" value="ECO:0007669"/>
    <property type="project" value="TreeGrafter"/>
</dbReference>
<dbReference type="SMART" id="SM00179">
    <property type="entry name" value="EGF_CA"/>
    <property type="match status" value="1"/>
</dbReference>
<reference evidence="15" key="1">
    <citation type="submission" date="2015-03" db="EMBL/GenBank/DDBJ databases">
        <title>Wuchereria bancrofti Genome Sequencing Papua New Guinea Strain.</title>
        <authorList>
            <person name="Small S.T."/>
            <person name="Serre D."/>
            <person name="Zimmerman P.A."/>
        </authorList>
    </citation>
    <scope>NUCLEOTIDE SEQUENCE [LARGE SCALE GENOMIC DNA]</scope>
    <source>
        <strain evidence="15">pt0022</strain>
    </source>
</reference>
<dbReference type="SMART" id="SM00192">
    <property type="entry name" value="LDLa"/>
    <property type="match status" value="2"/>
</dbReference>
<comment type="caution">
    <text evidence="12">Lacks conserved residue(s) required for the propagation of feature annotation.</text>
</comment>
<keyword evidence="7" id="KW-1133">Transmembrane helix</keyword>
<evidence type="ECO:0000259" key="14">
    <source>
        <dbReference type="PROSITE" id="PS01186"/>
    </source>
</evidence>
<dbReference type="InterPro" id="IPR018097">
    <property type="entry name" value="EGF_Ca-bd_CS"/>
</dbReference>
<dbReference type="GO" id="GO:0005886">
    <property type="term" value="C:plasma membrane"/>
    <property type="evidence" value="ECO:0007669"/>
    <property type="project" value="TreeGrafter"/>
</dbReference>
<dbReference type="InterPro" id="IPR049883">
    <property type="entry name" value="NOTCH1_EGF-like"/>
</dbReference>
<dbReference type="PANTHER" id="PTHR46513:SF13">
    <property type="entry name" value="EGF-LIKE DOMAIN-CONTAINING PROTEIN"/>
    <property type="match status" value="1"/>
</dbReference>
<evidence type="ECO:0000256" key="10">
    <source>
        <dbReference type="ARBA" id="ARBA00023170"/>
    </source>
</evidence>
<dbReference type="GO" id="GO:0060070">
    <property type="term" value="P:canonical Wnt signaling pathway"/>
    <property type="evidence" value="ECO:0007669"/>
    <property type="project" value="TreeGrafter"/>
</dbReference>
<dbReference type="Gene3D" id="2.10.250.10">
    <property type="entry name" value="Calreticulin/calnexin, P domain"/>
    <property type="match status" value="1"/>
</dbReference>
<dbReference type="PROSITE" id="PS01187">
    <property type="entry name" value="EGF_CA"/>
    <property type="match status" value="1"/>
</dbReference>
<sequence length="720" mass="82691">MQVCISVLAAYNQCVPYSTETSTDSNLCKLIQSYIFETILNQKTSGFSSQRCEFAKRYLGCGITESFYEMCPKIAEAVQNYFETLINANNSNCYLRQPAADIDETVFGRSIRQPTVNLNETDLNETVPPDWSNRQPIADLNETFPLDWSNRQPTADLNETVPLDWSNRQPIADLNETFPLDWSNRQPTADLNETVPPDWSNRQPIADLNETVPPDWSNQQPIADLNETVPLDWSNRQPTADLNESISNASGPTANLQTCKNCKVIKCPEGFYYNKQLAECIDVDECASNKHFCSQKCINKPGSYDCECFGPLYRLARNNRRCYRTDNESVLFFLAHSHSVWNITYNAKSQLKLVPSNRAEKVAMFDYDLKEKKLYYVDLTRNSIQYINLLDRNRVHVIQNHDIEGTEGIAIDWVHRNLYTLRYKQLHVQRLDGLYRALLYDGFFQLPRALVAYPSIRELFASDWGVKPFIVRLAMDGTQAKKIVTENLVWPNALAIDYFAERLYWADAFRDVIEMANLDGTGRRTVISDDKLVPHVFGLTIFDDTIFWSDWTRRGILFADKLTGQNSTRLMKTVLPPYSLKAYHSFMQMAAPNICEVTTCQHICAPKLDGSGQQCLCAEGFIMHESGLCEPNCTKHQLLCSRPDHKCLSLIYRCDESYNCRNGDDEMECPVSICMHDERMFPCRDNRKCILRSQRCDGFVDCYDESDEFYCADLAIAWSH</sequence>
<keyword evidence="8" id="KW-0472">Membrane</keyword>
<dbReference type="WBParaSite" id="mrna-Wban_08376">
    <property type="protein sequence ID" value="mrna-Wban_08376"/>
    <property type="gene ID" value="Wban_08376"/>
</dbReference>
<evidence type="ECO:0000256" key="11">
    <source>
        <dbReference type="ARBA" id="ARBA00023180"/>
    </source>
</evidence>
<dbReference type="InterPro" id="IPR002172">
    <property type="entry name" value="LDrepeatLR_classA_rpt"/>
</dbReference>
<dbReference type="SUPFAM" id="SSF63825">
    <property type="entry name" value="YWTD domain"/>
    <property type="match status" value="1"/>
</dbReference>
<keyword evidence="3" id="KW-0254">Endocytosis</keyword>
<keyword evidence="6" id="KW-0677">Repeat</keyword>
<keyword evidence="11" id="KW-0325">Glycoprotein</keyword>
<dbReference type="PROSITE" id="PS50068">
    <property type="entry name" value="LDLRA_2"/>
    <property type="match status" value="2"/>
</dbReference>
<evidence type="ECO:0000256" key="7">
    <source>
        <dbReference type="ARBA" id="ARBA00022989"/>
    </source>
</evidence>
<proteinExistence type="predicted"/>
<organism evidence="15 16">
    <name type="scientific">Wuchereria bancrofti</name>
    <dbReference type="NCBI Taxonomy" id="6293"/>
    <lineage>
        <taxon>Eukaryota</taxon>
        <taxon>Metazoa</taxon>
        <taxon>Ecdysozoa</taxon>
        <taxon>Nematoda</taxon>
        <taxon>Chromadorea</taxon>
        <taxon>Rhabditida</taxon>
        <taxon>Spirurina</taxon>
        <taxon>Spiruromorpha</taxon>
        <taxon>Filarioidea</taxon>
        <taxon>Onchocercidae</taxon>
        <taxon>Wuchereria</taxon>
    </lineage>
</organism>
<name>A0AAF5RWW0_WUCBA</name>
<dbReference type="InterPro" id="IPR009033">
    <property type="entry name" value="Calreticulin/calnexin_P_dom_sf"/>
</dbReference>
<dbReference type="SMART" id="SM00181">
    <property type="entry name" value="EGF"/>
    <property type="match status" value="2"/>
</dbReference>
<dbReference type="CDD" id="cd00112">
    <property type="entry name" value="LDLa"/>
    <property type="match status" value="1"/>
</dbReference>
<dbReference type="GO" id="GO:0005509">
    <property type="term" value="F:calcium ion binding"/>
    <property type="evidence" value="ECO:0007669"/>
    <property type="project" value="InterPro"/>
</dbReference>
<evidence type="ECO:0000256" key="8">
    <source>
        <dbReference type="ARBA" id="ARBA00023136"/>
    </source>
</evidence>
<feature type="disulfide bond" evidence="12">
    <location>
        <begin position="654"/>
        <end position="669"/>
    </location>
</feature>
<dbReference type="InterPro" id="IPR011042">
    <property type="entry name" value="6-blade_b-propeller_TolB-like"/>
</dbReference>
<evidence type="ECO:0000256" key="1">
    <source>
        <dbReference type="ARBA" id="ARBA00004167"/>
    </source>
</evidence>
<feature type="domain" description="EGF-like" evidence="14">
    <location>
        <begin position="615"/>
        <end position="629"/>
    </location>
</feature>
<dbReference type="Gene3D" id="2.40.128.620">
    <property type="match status" value="1"/>
</dbReference>
<evidence type="ECO:0000256" key="12">
    <source>
        <dbReference type="PROSITE-ProRule" id="PRU00124"/>
    </source>
</evidence>
<dbReference type="AlphaFoldDB" id="A0AAF5RWW0"/>
<dbReference type="PROSITE" id="PS01209">
    <property type="entry name" value="LDLRA_1"/>
    <property type="match status" value="1"/>
</dbReference>
<keyword evidence="9 12" id="KW-1015">Disulfide bond</keyword>
<feature type="disulfide bond" evidence="12">
    <location>
        <begin position="696"/>
        <end position="711"/>
    </location>
</feature>
<dbReference type="Pfam" id="PF00058">
    <property type="entry name" value="Ldl_recept_b"/>
    <property type="match status" value="2"/>
</dbReference>
<dbReference type="InterPro" id="IPR000742">
    <property type="entry name" value="EGF"/>
</dbReference>
<keyword evidence="4" id="KW-0812">Transmembrane</keyword>
<comment type="subcellular location">
    <subcellularLocation>
        <location evidence="1">Membrane</location>
        <topology evidence="1">Single-pass membrane protein</topology>
    </subcellularLocation>
</comment>
<evidence type="ECO:0000256" key="13">
    <source>
        <dbReference type="PROSITE-ProRule" id="PRU00461"/>
    </source>
</evidence>
<accession>A0AAF5RWW0</accession>
<evidence type="ECO:0000256" key="6">
    <source>
        <dbReference type="ARBA" id="ARBA00022737"/>
    </source>
</evidence>
<dbReference type="PROSITE" id="PS01186">
    <property type="entry name" value="EGF_2"/>
    <property type="match status" value="1"/>
</dbReference>
<evidence type="ECO:0000313" key="15">
    <source>
        <dbReference type="Proteomes" id="UP000093561"/>
    </source>
</evidence>
<feature type="repeat" description="LDL-receptor class B" evidence="13">
    <location>
        <begin position="457"/>
        <end position="500"/>
    </location>
</feature>
<dbReference type="InterPro" id="IPR023415">
    <property type="entry name" value="LDLR_class-A_CS"/>
</dbReference>
<dbReference type="FunFam" id="2.120.10.30:FF:000241">
    <property type="entry name" value="Low-density lipoprotein receptor-related protein 6"/>
    <property type="match status" value="1"/>
</dbReference>